<name>A0A161VZJ8_COLIC</name>
<protein>
    <recommendedName>
        <fullName evidence="4">BZIP domain-containing protein</fullName>
    </recommendedName>
</protein>
<organism evidence="2 3">
    <name type="scientific">Colletotrichum incanum</name>
    <name type="common">Soybean anthracnose fungus</name>
    <dbReference type="NCBI Taxonomy" id="1573173"/>
    <lineage>
        <taxon>Eukaryota</taxon>
        <taxon>Fungi</taxon>
        <taxon>Dikarya</taxon>
        <taxon>Ascomycota</taxon>
        <taxon>Pezizomycotina</taxon>
        <taxon>Sordariomycetes</taxon>
        <taxon>Hypocreomycetidae</taxon>
        <taxon>Glomerellales</taxon>
        <taxon>Glomerellaceae</taxon>
        <taxon>Colletotrichum</taxon>
        <taxon>Colletotrichum spaethianum species complex</taxon>
    </lineage>
</organism>
<comment type="caution">
    <text evidence="2">The sequence shown here is derived from an EMBL/GenBank/DDBJ whole genome shotgun (WGS) entry which is preliminary data.</text>
</comment>
<dbReference type="PANTHER" id="PTHR38116">
    <property type="entry name" value="CHROMOSOME 7, WHOLE GENOME SHOTGUN SEQUENCE"/>
    <property type="match status" value="1"/>
</dbReference>
<dbReference type="PANTHER" id="PTHR38116:SF9">
    <property type="entry name" value="BZIP DOMAIN-CONTAINING PROTEIN"/>
    <property type="match status" value="1"/>
</dbReference>
<proteinExistence type="predicted"/>
<evidence type="ECO:0000256" key="1">
    <source>
        <dbReference type="SAM" id="MobiDB-lite"/>
    </source>
</evidence>
<reference evidence="2 3" key="1">
    <citation type="submission" date="2015-06" db="EMBL/GenBank/DDBJ databases">
        <title>Survival trade-offs in plant roots during colonization by closely related pathogenic and mutualistic fungi.</title>
        <authorList>
            <person name="Hacquard S."/>
            <person name="Kracher B."/>
            <person name="Hiruma K."/>
            <person name="Weinman A."/>
            <person name="Muench P."/>
            <person name="Garrido Oter R."/>
            <person name="Ver Loren van Themaat E."/>
            <person name="Dallerey J.-F."/>
            <person name="Damm U."/>
            <person name="Henrissat B."/>
            <person name="Lespinet O."/>
            <person name="Thon M."/>
            <person name="Kemen E."/>
            <person name="McHardy A.C."/>
            <person name="Schulze-Lefert P."/>
            <person name="O'Connell R.J."/>
        </authorList>
    </citation>
    <scope>NUCLEOTIDE SEQUENCE [LARGE SCALE GENOMIC DNA]</scope>
    <source>
        <strain evidence="2 3">MAFF 238704</strain>
    </source>
</reference>
<dbReference type="AlphaFoldDB" id="A0A161VZJ8"/>
<dbReference type="Proteomes" id="UP000076584">
    <property type="component" value="Unassembled WGS sequence"/>
</dbReference>
<accession>A0A161VZJ8</accession>
<evidence type="ECO:0008006" key="4">
    <source>
        <dbReference type="Google" id="ProtNLM"/>
    </source>
</evidence>
<sequence length="439" mass="47878">LTLYKAAVHSTTCLNVMVRNHCTRVSHVPVLAAHPSIESRAEASSRSPIIQHLLQLYQLQSRNGALPSNGPSAMPEPSSTPPTHTTHNRPRTRQRIPKAAPALDVPDIEEDASERKRVLNVLAQRRYRERKKQSRLARENNKNAVVPERQASETSAGSSPLGAAPPFAPDVTDPIEQVADQGLPLTSEADGATASFDLDASALWSADLSDSSSISDLLYGTTLPVFGPSLNGETARAALPSPPSTVDPASLMDCSSLAPPDFPDSYLLPMSDLKVLKALLRVATRLGSYSVMWDPAATSPFNLGAGTPTELLPETWRPTASQVLVPHHPIMDFLPWPDVRDRIINLFSLPDEARPPPARGQLGLVNFAYDLEDSGEGARIWGADPYDASSWEVGQVLFERWWFVFDRNVIEQSNRWRRLRGAAALQMQPGSLVDVSEAS</sequence>
<evidence type="ECO:0000313" key="3">
    <source>
        <dbReference type="Proteomes" id="UP000076584"/>
    </source>
</evidence>
<feature type="non-terminal residue" evidence="2">
    <location>
        <position position="1"/>
    </location>
</feature>
<feature type="compositionally biased region" description="Low complexity" evidence="1">
    <location>
        <begin position="75"/>
        <end position="85"/>
    </location>
</feature>
<dbReference type="EMBL" id="LFIW01000022">
    <property type="protein sequence ID" value="KZL88230.1"/>
    <property type="molecule type" value="Genomic_DNA"/>
</dbReference>
<keyword evidence="3" id="KW-1185">Reference proteome</keyword>
<gene>
    <name evidence="2" type="ORF">CI238_01139</name>
</gene>
<dbReference type="STRING" id="1573173.A0A161VZJ8"/>
<feature type="region of interest" description="Disordered" evidence="1">
    <location>
        <begin position="63"/>
        <end position="108"/>
    </location>
</feature>
<feature type="compositionally biased region" description="Basic residues" evidence="1">
    <location>
        <begin position="86"/>
        <end position="96"/>
    </location>
</feature>
<evidence type="ECO:0000313" key="2">
    <source>
        <dbReference type="EMBL" id="KZL88230.1"/>
    </source>
</evidence>
<dbReference type="CDD" id="cd14688">
    <property type="entry name" value="bZIP_YAP"/>
    <property type="match status" value="1"/>
</dbReference>
<dbReference type="Pfam" id="PF11905">
    <property type="entry name" value="DUF3425"/>
    <property type="match status" value="1"/>
</dbReference>
<dbReference type="InterPro" id="IPR021833">
    <property type="entry name" value="DUF3425"/>
</dbReference>
<feature type="region of interest" description="Disordered" evidence="1">
    <location>
        <begin position="128"/>
        <end position="173"/>
    </location>
</feature>